<protein>
    <recommendedName>
        <fullName evidence="2 9">Cell division ATP-binding protein FtsE</fullName>
    </recommendedName>
</protein>
<gene>
    <name evidence="9" type="primary">ftsE</name>
    <name evidence="11" type="ORF">UW55_C0008G0008</name>
</gene>
<dbReference type="InterPro" id="IPR005286">
    <property type="entry name" value="Cell_div_FtsE"/>
</dbReference>
<dbReference type="Proteomes" id="UP000033945">
    <property type="component" value="Unassembled WGS sequence"/>
</dbReference>
<comment type="function">
    <text evidence="9">Part of the ABC transporter FtsEX involved in cellular division.</text>
</comment>
<dbReference type="NCBIfam" id="TIGR02673">
    <property type="entry name" value="FtsE"/>
    <property type="match status" value="1"/>
</dbReference>
<evidence type="ECO:0000313" key="12">
    <source>
        <dbReference type="Proteomes" id="UP000033945"/>
    </source>
</evidence>
<dbReference type="GO" id="GO:0051301">
    <property type="term" value="P:cell division"/>
    <property type="evidence" value="ECO:0007669"/>
    <property type="project" value="UniProtKB-UniRule"/>
</dbReference>
<comment type="caution">
    <text evidence="11">The sequence shown here is derived from an EMBL/GenBank/DDBJ whole genome shotgun (WGS) entry which is preliminary data.</text>
</comment>
<dbReference type="GO" id="GO:0005886">
    <property type="term" value="C:plasma membrane"/>
    <property type="evidence" value="ECO:0007669"/>
    <property type="project" value="UniProtKB-SubCell"/>
</dbReference>
<evidence type="ECO:0000256" key="2">
    <source>
        <dbReference type="ARBA" id="ARBA00020019"/>
    </source>
</evidence>
<evidence type="ECO:0000256" key="3">
    <source>
        <dbReference type="ARBA" id="ARBA00022475"/>
    </source>
</evidence>
<name>A0A0G1L2S6_9BACT</name>
<evidence type="ECO:0000256" key="9">
    <source>
        <dbReference type="RuleBase" id="RU365094"/>
    </source>
</evidence>
<accession>A0A0G1L2S6</accession>
<feature type="domain" description="ABC transporter" evidence="10">
    <location>
        <begin position="8"/>
        <end position="232"/>
    </location>
</feature>
<evidence type="ECO:0000256" key="5">
    <source>
        <dbReference type="ARBA" id="ARBA00022741"/>
    </source>
</evidence>
<keyword evidence="8 9" id="KW-0131">Cell cycle</keyword>
<dbReference type="Gene3D" id="3.40.50.300">
    <property type="entry name" value="P-loop containing nucleotide triphosphate hydrolases"/>
    <property type="match status" value="1"/>
</dbReference>
<dbReference type="GO" id="GO:0022857">
    <property type="term" value="F:transmembrane transporter activity"/>
    <property type="evidence" value="ECO:0007669"/>
    <property type="project" value="TreeGrafter"/>
</dbReference>
<dbReference type="PANTHER" id="PTHR24220:SF470">
    <property type="entry name" value="CELL DIVISION ATP-BINDING PROTEIN FTSE"/>
    <property type="match status" value="1"/>
</dbReference>
<reference evidence="11 12" key="1">
    <citation type="journal article" date="2015" name="Nature">
        <title>rRNA introns, odd ribosomes, and small enigmatic genomes across a large radiation of phyla.</title>
        <authorList>
            <person name="Brown C.T."/>
            <person name="Hug L.A."/>
            <person name="Thomas B.C."/>
            <person name="Sharon I."/>
            <person name="Castelle C.J."/>
            <person name="Singh A."/>
            <person name="Wilkins M.J."/>
            <person name="Williams K.H."/>
            <person name="Banfield J.F."/>
        </authorList>
    </citation>
    <scope>NUCLEOTIDE SEQUENCE [LARGE SCALE GENOMIC DNA]</scope>
</reference>
<dbReference type="PANTHER" id="PTHR24220">
    <property type="entry name" value="IMPORT ATP-BINDING PROTEIN"/>
    <property type="match status" value="1"/>
</dbReference>
<dbReference type="SMART" id="SM00382">
    <property type="entry name" value="AAA"/>
    <property type="match status" value="1"/>
</dbReference>
<dbReference type="GO" id="GO:0005524">
    <property type="term" value="F:ATP binding"/>
    <property type="evidence" value="ECO:0007669"/>
    <property type="project" value="UniProtKB-UniRule"/>
</dbReference>
<dbReference type="PROSITE" id="PS50893">
    <property type="entry name" value="ABC_TRANSPORTER_2"/>
    <property type="match status" value="1"/>
</dbReference>
<dbReference type="SUPFAM" id="SSF52540">
    <property type="entry name" value="P-loop containing nucleoside triphosphate hydrolases"/>
    <property type="match status" value="1"/>
</dbReference>
<organism evidence="11 12">
    <name type="scientific">Candidatus Giovannonibacteria bacterium GW2011_GWA2_44_26</name>
    <dbReference type="NCBI Taxonomy" id="1618648"/>
    <lineage>
        <taxon>Bacteria</taxon>
        <taxon>Candidatus Giovannoniibacteriota</taxon>
    </lineage>
</organism>
<evidence type="ECO:0000256" key="7">
    <source>
        <dbReference type="ARBA" id="ARBA00023136"/>
    </source>
</evidence>
<proteinExistence type="inferred from homology"/>
<dbReference type="PROSITE" id="PS00211">
    <property type="entry name" value="ABC_TRANSPORTER_1"/>
    <property type="match status" value="1"/>
</dbReference>
<dbReference type="Pfam" id="PF00005">
    <property type="entry name" value="ABC_tran"/>
    <property type="match status" value="1"/>
</dbReference>
<keyword evidence="3 9" id="KW-1003">Cell membrane</keyword>
<dbReference type="EMBL" id="LCIT01000008">
    <property type="protein sequence ID" value="KKT62927.1"/>
    <property type="molecule type" value="Genomic_DNA"/>
</dbReference>
<evidence type="ECO:0000256" key="4">
    <source>
        <dbReference type="ARBA" id="ARBA00022618"/>
    </source>
</evidence>
<comment type="subunit">
    <text evidence="9">Homodimer. Forms a membrane-associated complex with FtsX.</text>
</comment>
<dbReference type="InterPro" id="IPR015854">
    <property type="entry name" value="ABC_transpr_LolD-like"/>
</dbReference>
<dbReference type="GO" id="GO:0016887">
    <property type="term" value="F:ATP hydrolysis activity"/>
    <property type="evidence" value="ECO:0007669"/>
    <property type="project" value="InterPro"/>
</dbReference>
<dbReference type="InterPro" id="IPR003439">
    <property type="entry name" value="ABC_transporter-like_ATP-bd"/>
</dbReference>
<dbReference type="InterPro" id="IPR017871">
    <property type="entry name" value="ABC_transporter-like_CS"/>
</dbReference>
<evidence type="ECO:0000256" key="1">
    <source>
        <dbReference type="ARBA" id="ARBA00005417"/>
    </source>
</evidence>
<evidence type="ECO:0000256" key="8">
    <source>
        <dbReference type="ARBA" id="ARBA00023306"/>
    </source>
</evidence>
<evidence type="ECO:0000256" key="6">
    <source>
        <dbReference type="ARBA" id="ARBA00022840"/>
    </source>
</evidence>
<sequence>MIIPNPLIYFDKVSKVYSPTSIALEDVSFTIAPNEFISVVGQSGAGKSTLLKLLLAEDRPTSGKVFFESSDIHAASREELPFIRRRMGVVFQDYRLLPQKTAYENVAFALEAGGKEDDDIKHDVPQVLELVGLMDKSWHFPHELSGGEKQRVAIARAIVSRPDVVIADEPTGNLDPLNTLEIIRLLEKVNDLGTTVILATHDKEIINSLKRRVVTLEKGKLVRDEQRGRYVL</sequence>
<dbReference type="AlphaFoldDB" id="A0A0G1L2S6"/>
<evidence type="ECO:0000259" key="10">
    <source>
        <dbReference type="PROSITE" id="PS50893"/>
    </source>
</evidence>
<keyword evidence="4 9" id="KW-0132">Cell division</keyword>
<comment type="subcellular location">
    <subcellularLocation>
        <location evidence="9">Cell membrane</location>
        <topology evidence="9">Peripheral membrane protein</topology>
        <orientation evidence="9">Cytoplasmic side</orientation>
    </subcellularLocation>
</comment>
<dbReference type="InterPro" id="IPR027417">
    <property type="entry name" value="P-loop_NTPase"/>
</dbReference>
<keyword evidence="5 9" id="KW-0547">Nucleotide-binding</keyword>
<comment type="similarity">
    <text evidence="1 9">Belongs to the ABC transporter superfamily.</text>
</comment>
<keyword evidence="6 9" id="KW-0067">ATP-binding</keyword>
<dbReference type="InterPro" id="IPR003593">
    <property type="entry name" value="AAA+_ATPase"/>
</dbReference>
<evidence type="ECO:0000313" key="11">
    <source>
        <dbReference type="EMBL" id="KKT62927.1"/>
    </source>
</evidence>
<keyword evidence="7 9" id="KW-0472">Membrane</keyword>
<dbReference type="PATRIC" id="fig|1618648.3.peg.578"/>
<dbReference type="FunFam" id="3.40.50.300:FF:000056">
    <property type="entry name" value="Cell division ATP-binding protein FtsE"/>
    <property type="match status" value="1"/>
</dbReference>